<protein>
    <recommendedName>
        <fullName evidence="1">lipid-A-disaccharide synthase</fullName>
        <ecNumber evidence="1">2.4.1.182</ecNumber>
    </recommendedName>
</protein>
<evidence type="ECO:0000256" key="6">
    <source>
        <dbReference type="ARBA" id="ARBA00023098"/>
    </source>
</evidence>
<keyword evidence="5 8" id="KW-0808">Transferase</keyword>
<dbReference type="GO" id="GO:0005543">
    <property type="term" value="F:phospholipid binding"/>
    <property type="evidence" value="ECO:0007669"/>
    <property type="project" value="TreeGrafter"/>
</dbReference>
<dbReference type="Pfam" id="PF02684">
    <property type="entry name" value="LpxB"/>
    <property type="match status" value="1"/>
</dbReference>
<keyword evidence="3" id="KW-0441">Lipid A biosynthesis</keyword>
<dbReference type="HAMAP" id="MF_00392">
    <property type="entry name" value="LpxB"/>
    <property type="match status" value="1"/>
</dbReference>
<gene>
    <name evidence="8" type="ORF">MNBD_GAMMA12-1427</name>
</gene>
<organism evidence="8">
    <name type="scientific">hydrothermal vent metagenome</name>
    <dbReference type="NCBI Taxonomy" id="652676"/>
    <lineage>
        <taxon>unclassified sequences</taxon>
        <taxon>metagenomes</taxon>
        <taxon>ecological metagenomes</taxon>
    </lineage>
</organism>
<name>A0A3B0YQ98_9ZZZZ</name>
<dbReference type="InterPro" id="IPR003835">
    <property type="entry name" value="Glyco_trans_19"/>
</dbReference>
<evidence type="ECO:0000256" key="5">
    <source>
        <dbReference type="ARBA" id="ARBA00022679"/>
    </source>
</evidence>
<sequence>MRIAIVAGEASGDLLAAGLITEIKRRHPDAEIFGIAGPRMIEAGCEAYFPLEKLSVMGLVEVLRHLPELLAIRKKLLKQLLKNPPDVFVGVDAPDFNLALEAKLKQAGIKTVHYVSPTVWAWREKRILKIAKSVDRMLALFPFELDIYQQYGIDAKFVGHPLADMVPVKIDQQRARYNLGLAEKNLLLAVLPGSRRSEVERLAEPFLKAMLECKRQYPDMHFVVPLATASTRNIFVKKQQQFAPDLTMTILDGQSRSAMEASDFVLLASGTATLEATLLAKPMVVAYKLSGLTYWIMKTFKLLKIDVFSLPNLLAGEKLVDELIQDQVTAEALTSAVMRLIDNPERNSRHKVVFTEIYKTLKCDANVRAADAVLELISSEG</sequence>
<evidence type="ECO:0000256" key="2">
    <source>
        <dbReference type="ARBA" id="ARBA00022516"/>
    </source>
</evidence>
<accession>A0A3B0YQ98</accession>
<keyword evidence="4 8" id="KW-0328">Glycosyltransferase</keyword>
<keyword evidence="2" id="KW-0444">Lipid biosynthesis</keyword>
<dbReference type="GO" id="GO:0009245">
    <property type="term" value="P:lipid A biosynthetic process"/>
    <property type="evidence" value="ECO:0007669"/>
    <property type="project" value="UniProtKB-KW"/>
</dbReference>
<dbReference type="EMBL" id="UOFL01000007">
    <property type="protein sequence ID" value="VAW71034.1"/>
    <property type="molecule type" value="Genomic_DNA"/>
</dbReference>
<evidence type="ECO:0000256" key="1">
    <source>
        <dbReference type="ARBA" id="ARBA00012687"/>
    </source>
</evidence>
<evidence type="ECO:0000256" key="4">
    <source>
        <dbReference type="ARBA" id="ARBA00022676"/>
    </source>
</evidence>
<dbReference type="PANTHER" id="PTHR30372">
    <property type="entry name" value="LIPID-A-DISACCHARIDE SYNTHASE"/>
    <property type="match status" value="1"/>
</dbReference>
<keyword evidence="6" id="KW-0443">Lipid metabolism</keyword>
<reference evidence="8" key="1">
    <citation type="submission" date="2018-06" db="EMBL/GenBank/DDBJ databases">
        <authorList>
            <person name="Zhirakovskaya E."/>
        </authorList>
    </citation>
    <scope>NUCLEOTIDE SEQUENCE</scope>
</reference>
<dbReference type="GO" id="GO:0016020">
    <property type="term" value="C:membrane"/>
    <property type="evidence" value="ECO:0007669"/>
    <property type="project" value="GOC"/>
</dbReference>
<evidence type="ECO:0000256" key="3">
    <source>
        <dbReference type="ARBA" id="ARBA00022556"/>
    </source>
</evidence>
<dbReference type="NCBIfam" id="TIGR00215">
    <property type="entry name" value="lpxB"/>
    <property type="match status" value="1"/>
</dbReference>
<dbReference type="GO" id="GO:0008915">
    <property type="term" value="F:lipid-A-disaccharide synthase activity"/>
    <property type="evidence" value="ECO:0007669"/>
    <property type="project" value="UniProtKB-EC"/>
</dbReference>
<evidence type="ECO:0000256" key="7">
    <source>
        <dbReference type="ARBA" id="ARBA00048975"/>
    </source>
</evidence>
<evidence type="ECO:0000313" key="8">
    <source>
        <dbReference type="EMBL" id="VAW71034.1"/>
    </source>
</evidence>
<dbReference type="EC" id="2.4.1.182" evidence="1"/>
<comment type="catalytic activity">
    <reaction evidence="7">
        <text>a lipid X + a UDP-2-N,3-O-bis[(3R)-3-hydroxyacyl]-alpha-D-glucosamine = a lipid A disaccharide + UDP + H(+)</text>
        <dbReference type="Rhea" id="RHEA:67828"/>
        <dbReference type="ChEBI" id="CHEBI:15378"/>
        <dbReference type="ChEBI" id="CHEBI:58223"/>
        <dbReference type="ChEBI" id="CHEBI:137748"/>
        <dbReference type="ChEBI" id="CHEBI:176338"/>
        <dbReference type="ChEBI" id="CHEBI:176343"/>
        <dbReference type="EC" id="2.4.1.182"/>
    </reaction>
</comment>
<proteinExistence type="inferred from homology"/>
<dbReference type="AlphaFoldDB" id="A0A3B0YQ98"/>
<dbReference type="SUPFAM" id="SSF53756">
    <property type="entry name" value="UDP-Glycosyltransferase/glycogen phosphorylase"/>
    <property type="match status" value="1"/>
</dbReference>
<dbReference type="PANTHER" id="PTHR30372:SF4">
    <property type="entry name" value="LIPID-A-DISACCHARIDE SYNTHASE, MITOCHONDRIAL-RELATED"/>
    <property type="match status" value="1"/>
</dbReference>